<sequence>MRIEDFFHEYNHRHENDDLVGEIEEIQDYWQKMRQSRRSLVGFAPEELLRTDGQIMESDQVYEQLIEKKAELISHGGSYPLMETDLREAGFNHKIETIDKMEVITGDYMWGQQNNTFTVVGDDLIASSYFVKMGTEETDDLNFKSERLMAKTDFFRALKDLRVGSWERKYVDESVMDATQWSVRIYFNHGLEVLTIEGSNDYPDNMEEFNRVFDLNVFDDAGVDDEGEFVEL</sequence>
<dbReference type="EMBL" id="CAUZLT010000001">
    <property type="protein sequence ID" value="CAK1231167.1"/>
    <property type="molecule type" value="Genomic_DNA"/>
</dbReference>
<protein>
    <submittedName>
        <fullName evidence="2">Uncharacterized protein</fullName>
    </submittedName>
</protein>
<dbReference type="AlphaFoldDB" id="A0A3F3H0Z5"/>
<proteinExistence type="predicted"/>
<evidence type="ECO:0000313" key="1">
    <source>
        <dbReference type="EMBL" id="CAK1231167.1"/>
    </source>
</evidence>
<evidence type="ECO:0000313" key="2">
    <source>
        <dbReference type="EMBL" id="GAP03767.1"/>
    </source>
</evidence>
<dbReference type="Proteomes" id="UP000064514">
    <property type="component" value="Unassembled WGS sequence"/>
</dbReference>
<organism evidence="2">
    <name type="scientific">Fructobacillus tropaeoli</name>
    <dbReference type="NCBI Taxonomy" id="709323"/>
    <lineage>
        <taxon>Bacteria</taxon>
        <taxon>Bacillati</taxon>
        <taxon>Bacillota</taxon>
        <taxon>Bacilli</taxon>
        <taxon>Lactobacillales</taxon>
        <taxon>Lactobacillaceae</taxon>
        <taxon>Fructobacillus</taxon>
    </lineage>
</organism>
<dbReference type="RefSeq" id="WP_059393269.1">
    <property type="nucleotide sequence ID" value="NZ_BOJU01000002.1"/>
</dbReference>
<dbReference type="STRING" id="709323.GCA_001047135_00314"/>
<reference evidence="2" key="1">
    <citation type="journal article" date="2015" name="BMC Genomics">
        <title>Comparative genomics of Fructobacillus spp. and Leuconostoc spp. reveals niche-specific evolution of Fructobacillus spp.</title>
        <authorList>
            <person name="Endo A."/>
            <person name="Tanizawa Y."/>
            <person name="Tanaka N."/>
            <person name="Maeno S."/>
            <person name="Kumar H."/>
            <person name="Shiwa Y."/>
            <person name="Okada S."/>
            <person name="Yoshikawa H."/>
            <person name="Dicks L."/>
            <person name="Nakagawa J."/>
            <person name="Arita M."/>
        </authorList>
    </citation>
    <scope>NUCLEOTIDE SEQUENCE [LARGE SCALE GENOMIC DNA]</scope>
    <source>
        <strain evidence="2">F214-1</strain>
    </source>
</reference>
<evidence type="ECO:0000313" key="3">
    <source>
        <dbReference type="Proteomes" id="UP001314262"/>
    </source>
</evidence>
<dbReference type="EMBL" id="DF968078">
    <property type="protein sequence ID" value="GAP03767.1"/>
    <property type="molecule type" value="Genomic_DNA"/>
</dbReference>
<dbReference type="Proteomes" id="UP001314262">
    <property type="component" value="Unassembled WGS sequence"/>
</dbReference>
<keyword evidence="3" id="KW-1185">Reference proteome</keyword>
<gene>
    <name evidence="2" type="ORF">FTRO_0013140</name>
    <name evidence="1" type="ORF">R53137_KAKDMLNK_00359</name>
</gene>
<reference evidence="1 3" key="2">
    <citation type="submission" date="2023-10" db="EMBL/GenBank/DDBJ databases">
        <authorList>
            <person name="Botero Cardona J."/>
        </authorList>
    </citation>
    <scope>NUCLEOTIDE SEQUENCE [LARGE SCALE GENOMIC DNA]</scope>
    <source>
        <strain evidence="1 3">R-53137</strain>
    </source>
</reference>
<name>A0A3F3H0Z5_9LACO</name>
<accession>A0A3F3H0Z5</accession>